<dbReference type="Pfam" id="PF01261">
    <property type="entry name" value="AP_endonuc_2"/>
    <property type="match status" value="1"/>
</dbReference>
<evidence type="ECO:0000313" key="3">
    <source>
        <dbReference type="Proteomes" id="UP000077275"/>
    </source>
</evidence>
<keyword evidence="3" id="KW-1185">Reference proteome</keyword>
<dbReference type="EC" id="3.1.21.2" evidence="2"/>
<organism evidence="2 3">
    <name type="scientific">Methanobrevibacter cuticularis</name>
    <dbReference type="NCBI Taxonomy" id="47311"/>
    <lineage>
        <taxon>Archaea</taxon>
        <taxon>Methanobacteriati</taxon>
        <taxon>Methanobacteriota</taxon>
        <taxon>Methanomada group</taxon>
        <taxon>Methanobacteria</taxon>
        <taxon>Methanobacteriales</taxon>
        <taxon>Methanobacteriaceae</taxon>
        <taxon>Methanobrevibacter</taxon>
    </lineage>
</organism>
<dbReference type="InterPro" id="IPR036237">
    <property type="entry name" value="Xyl_isomerase-like_sf"/>
</dbReference>
<reference evidence="2 3" key="1">
    <citation type="submission" date="2016-04" db="EMBL/GenBank/DDBJ databases">
        <title>Genome sequence of Methanobrevibacter cuticularis DSM 11139.</title>
        <authorList>
            <person name="Poehlein A."/>
            <person name="Seedorf H."/>
            <person name="Daniel R."/>
        </authorList>
    </citation>
    <scope>NUCLEOTIDE SEQUENCE [LARGE SCALE GENOMIC DNA]</scope>
    <source>
        <strain evidence="2 3">DSM 11139</strain>
    </source>
</reference>
<dbReference type="AlphaFoldDB" id="A0A166ECC4"/>
<sequence length="261" mass="29674">MKIGFSSLALFMKPLDKIFQIAKKDGFAGIEILCEGPYWPRYLINNRKKLKIDEIADLAKSCNIEIFLHAPTIDLNPASMNKGIRDETEKQTIETLNLADILNAEAITTHPGMVHRRERRIRDLAIEYSIETLKNCQDYADDIGITLSIENMPKKFSYLANCPVEHKMIVENVGSSATIDWGHANTYKNPLDILKTHNIAYFHLNDNNGLKDQHLLLGEGTSNFNYEILKCIDMGIIELNSYEDVLKSKKFLITQLGSENK</sequence>
<dbReference type="OrthoDB" id="59344at2157"/>
<feature type="domain" description="Xylose isomerase-like TIM barrel" evidence="1">
    <location>
        <begin position="19"/>
        <end position="226"/>
    </location>
</feature>
<keyword evidence="2" id="KW-0255">Endonuclease</keyword>
<proteinExistence type="predicted"/>
<gene>
    <name evidence="2" type="primary">nfo_1</name>
    <name evidence="2" type="ORF">MBCUT_08030</name>
</gene>
<dbReference type="EMBL" id="LWMW01000091">
    <property type="protein sequence ID" value="KZX16501.1"/>
    <property type="molecule type" value="Genomic_DNA"/>
</dbReference>
<dbReference type="SUPFAM" id="SSF51658">
    <property type="entry name" value="Xylose isomerase-like"/>
    <property type="match status" value="1"/>
</dbReference>
<dbReference type="PANTHER" id="PTHR12110:SF21">
    <property type="entry name" value="XYLOSE ISOMERASE-LIKE TIM BARREL DOMAIN-CONTAINING PROTEIN"/>
    <property type="match status" value="1"/>
</dbReference>
<dbReference type="Proteomes" id="UP000077275">
    <property type="component" value="Unassembled WGS sequence"/>
</dbReference>
<dbReference type="InterPro" id="IPR013022">
    <property type="entry name" value="Xyl_isomerase-like_TIM-brl"/>
</dbReference>
<comment type="caution">
    <text evidence="2">The sequence shown here is derived from an EMBL/GenBank/DDBJ whole genome shotgun (WGS) entry which is preliminary data.</text>
</comment>
<dbReference type="InterPro" id="IPR050312">
    <property type="entry name" value="IolE/XylAMocC-like"/>
</dbReference>
<evidence type="ECO:0000259" key="1">
    <source>
        <dbReference type="Pfam" id="PF01261"/>
    </source>
</evidence>
<dbReference type="STRING" id="47311.MBCUT_08030"/>
<name>A0A166ECC4_9EURY</name>
<evidence type="ECO:0000313" key="2">
    <source>
        <dbReference type="EMBL" id="KZX16501.1"/>
    </source>
</evidence>
<dbReference type="Gene3D" id="3.20.20.150">
    <property type="entry name" value="Divalent-metal-dependent TIM barrel enzymes"/>
    <property type="match status" value="1"/>
</dbReference>
<dbReference type="GO" id="GO:0008833">
    <property type="term" value="F:deoxyribonuclease IV (phage-T4-induced) activity"/>
    <property type="evidence" value="ECO:0007669"/>
    <property type="project" value="UniProtKB-EC"/>
</dbReference>
<keyword evidence="2" id="KW-0540">Nuclease</keyword>
<dbReference type="PANTHER" id="PTHR12110">
    <property type="entry name" value="HYDROXYPYRUVATE ISOMERASE"/>
    <property type="match status" value="1"/>
</dbReference>
<protein>
    <submittedName>
        <fullName evidence="2">Endonuclease 4</fullName>
        <ecNumber evidence="2">3.1.21.2</ecNumber>
    </submittedName>
</protein>
<dbReference type="RefSeq" id="WP_067259199.1">
    <property type="nucleotide sequence ID" value="NZ_LWMW01000091.1"/>
</dbReference>
<accession>A0A166ECC4</accession>
<dbReference type="PATRIC" id="fig|47311.3.peg.885"/>
<keyword evidence="2" id="KW-0378">Hydrolase</keyword>